<evidence type="ECO:0000313" key="2">
    <source>
        <dbReference type="Proteomes" id="UP000187429"/>
    </source>
</evidence>
<dbReference type="Proteomes" id="UP000187429">
    <property type="component" value="Unassembled WGS sequence"/>
</dbReference>
<organism evidence="1 2">
    <name type="scientific">Smittium culicis</name>
    <dbReference type="NCBI Taxonomy" id="133412"/>
    <lineage>
        <taxon>Eukaryota</taxon>
        <taxon>Fungi</taxon>
        <taxon>Fungi incertae sedis</taxon>
        <taxon>Zoopagomycota</taxon>
        <taxon>Kickxellomycotina</taxon>
        <taxon>Harpellomycetes</taxon>
        <taxon>Harpellales</taxon>
        <taxon>Legeriomycetaceae</taxon>
        <taxon>Smittium</taxon>
    </lineage>
</organism>
<sequence length="72" mass="8434">MGFRYLFYKYSHPIDFPAASTSGEEGYIRSQKQETSVDRDKKYEFDGFEDLWRVIIAQENVYPGIMLSNNAL</sequence>
<comment type="caution">
    <text evidence="1">The sequence shown here is derived from an EMBL/GenBank/DDBJ whole genome shotgun (WGS) entry which is preliminary data.</text>
</comment>
<dbReference type="AlphaFoldDB" id="A0A1R1YTW5"/>
<gene>
    <name evidence="1" type="ORF">AYI69_g130</name>
</gene>
<dbReference type="EMBL" id="LSSM01000027">
    <property type="protein sequence ID" value="OMJ30334.1"/>
    <property type="molecule type" value="Genomic_DNA"/>
</dbReference>
<reference evidence="2" key="1">
    <citation type="submission" date="2017-01" db="EMBL/GenBank/DDBJ databases">
        <authorList>
            <person name="Wang Y."/>
            <person name="White M."/>
            <person name="Kvist S."/>
            <person name="Moncalvo J.-M."/>
        </authorList>
    </citation>
    <scope>NUCLEOTIDE SEQUENCE [LARGE SCALE GENOMIC DNA]</scope>
    <source>
        <strain evidence="2">ID-206-W2</strain>
    </source>
</reference>
<proteinExistence type="predicted"/>
<evidence type="ECO:0000313" key="1">
    <source>
        <dbReference type="EMBL" id="OMJ30334.1"/>
    </source>
</evidence>
<accession>A0A1R1YTW5</accession>
<protein>
    <submittedName>
        <fullName evidence="1">Uncharacterized protein</fullName>
    </submittedName>
</protein>
<keyword evidence="2" id="KW-1185">Reference proteome</keyword>
<name>A0A1R1YTW5_9FUNG</name>